<name>A0A558D0B6_9PSEU</name>
<dbReference type="Proteomes" id="UP000320011">
    <property type="component" value="Unassembled WGS sequence"/>
</dbReference>
<sequence length="139" mass="14812">MSFTDSELNYLATQRLGRLATAQPDGTLQVSPVGFAYNPATGTIDIGGYTMAASRKFRNVADNGQVAFVVDDIASVSPWRVRCLEIRGRGEAIGEPADSAAGIGGAIIRIHPRRIISFGLDDLDTEPHKLVPSKRTVAG</sequence>
<dbReference type="Pfam" id="PF01243">
    <property type="entry name" value="PNPOx_N"/>
    <property type="match status" value="1"/>
</dbReference>
<feature type="domain" description="Pyridoxamine 5'-phosphate oxidase N-terminal" evidence="2">
    <location>
        <begin position="10"/>
        <end position="100"/>
    </location>
</feature>
<organism evidence="3 4">
    <name type="scientific">Amycolatopsis rhizosphaerae</name>
    <dbReference type="NCBI Taxonomy" id="2053003"/>
    <lineage>
        <taxon>Bacteria</taxon>
        <taxon>Bacillati</taxon>
        <taxon>Actinomycetota</taxon>
        <taxon>Actinomycetes</taxon>
        <taxon>Pseudonocardiales</taxon>
        <taxon>Pseudonocardiaceae</taxon>
        <taxon>Amycolatopsis</taxon>
    </lineage>
</organism>
<dbReference type="AlphaFoldDB" id="A0A558D0B6"/>
<evidence type="ECO:0000313" key="4">
    <source>
        <dbReference type="Proteomes" id="UP000320011"/>
    </source>
</evidence>
<dbReference type="GO" id="GO:0016627">
    <property type="term" value="F:oxidoreductase activity, acting on the CH-CH group of donors"/>
    <property type="evidence" value="ECO:0007669"/>
    <property type="project" value="TreeGrafter"/>
</dbReference>
<dbReference type="InterPro" id="IPR012349">
    <property type="entry name" value="Split_barrel_FMN-bd"/>
</dbReference>
<reference evidence="3 4" key="2">
    <citation type="submission" date="2019-08" db="EMBL/GenBank/DDBJ databases">
        <title>Amycolatopsis acidicola sp. nov., isolated from peat swamp forest soil.</title>
        <authorList>
            <person name="Srisuk N."/>
        </authorList>
    </citation>
    <scope>NUCLEOTIDE SEQUENCE [LARGE SCALE GENOMIC DNA]</scope>
    <source>
        <strain evidence="3 4">TBRC 6029</strain>
    </source>
</reference>
<dbReference type="InterPro" id="IPR011576">
    <property type="entry name" value="Pyridox_Oxase_N"/>
</dbReference>
<dbReference type="PANTHER" id="PTHR35176">
    <property type="entry name" value="HEME OXYGENASE HI_0854-RELATED"/>
    <property type="match status" value="1"/>
</dbReference>
<dbReference type="Gene3D" id="2.30.110.10">
    <property type="entry name" value="Electron Transport, Fmn-binding Protein, Chain A"/>
    <property type="match status" value="1"/>
</dbReference>
<dbReference type="GO" id="GO:0070967">
    <property type="term" value="F:coenzyme F420 binding"/>
    <property type="evidence" value="ECO:0007669"/>
    <property type="project" value="TreeGrafter"/>
</dbReference>
<proteinExistence type="predicted"/>
<dbReference type="PANTHER" id="PTHR35176:SF6">
    <property type="entry name" value="HEME OXYGENASE HI_0854-RELATED"/>
    <property type="match status" value="1"/>
</dbReference>
<dbReference type="InterPro" id="IPR024031">
    <property type="entry name" value="MSMEG_5819/OxyR"/>
</dbReference>
<evidence type="ECO:0000259" key="2">
    <source>
        <dbReference type="Pfam" id="PF01243"/>
    </source>
</evidence>
<dbReference type="SUPFAM" id="SSF50475">
    <property type="entry name" value="FMN-binding split barrel"/>
    <property type="match status" value="1"/>
</dbReference>
<dbReference type="OrthoDB" id="3693562at2"/>
<gene>
    <name evidence="3" type="ORF">FNH05_10430</name>
</gene>
<dbReference type="EC" id="1.-.-.-" evidence="3"/>
<evidence type="ECO:0000256" key="1">
    <source>
        <dbReference type="ARBA" id="ARBA00023002"/>
    </source>
</evidence>
<protein>
    <submittedName>
        <fullName evidence="3">PPOX class F420-dependent oxidoreductase</fullName>
        <ecNumber evidence="3">1.-.-.-</ecNumber>
    </submittedName>
</protein>
<keyword evidence="1 3" id="KW-0560">Oxidoreductase</keyword>
<keyword evidence="4" id="KW-1185">Reference proteome</keyword>
<accession>A0A558D0B6</accession>
<evidence type="ECO:0000313" key="3">
    <source>
        <dbReference type="EMBL" id="TVT54445.1"/>
    </source>
</evidence>
<dbReference type="GO" id="GO:0005829">
    <property type="term" value="C:cytosol"/>
    <property type="evidence" value="ECO:0007669"/>
    <property type="project" value="TreeGrafter"/>
</dbReference>
<dbReference type="EMBL" id="VJWX01000073">
    <property type="protein sequence ID" value="TVT54445.1"/>
    <property type="molecule type" value="Genomic_DNA"/>
</dbReference>
<dbReference type="NCBIfam" id="TIGR04023">
    <property type="entry name" value="PPOX_MSMEG_5819"/>
    <property type="match status" value="1"/>
</dbReference>
<dbReference type="InterPro" id="IPR052019">
    <property type="entry name" value="F420H2_bilvrd_red/Heme_oxyg"/>
</dbReference>
<dbReference type="RefSeq" id="WP_144587141.1">
    <property type="nucleotide sequence ID" value="NZ_VJWX01000073.1"/>
</dbReference>
<reference evidence="3 4" key="1">
    <citation type="submission" date="2019-07" db="EMBL/GenBank/DDBJ databases">
        <authorList>
            <person name="Duangmal K."/>
            <person name="Teo W.F.A."/>
        </authorList>
    </citation>
    <scope>NUCLEOTIDE SEQUENCE [LARGE SCALE GENOMIC DNA]</scope>
    <source>
        <strain evidence="3 4">TBRC 6029</strain>
    </source>
</reference>
<comment type="caution">
    <text evidence="3">The sequence shown here is derived from an EMBL/GenBank/DDBJ whole genome shotgun (WGS) entry which is preliminary data.</text>
</comment>